<evidence type="ECO:0000256" key="7">
    <source>
        <dbReference type="ARBA" id="ARBA00022989"/>
    </source>
</evidence>
<dbReference type="PROSITE" id="PS50056">
    <property type="entry name" value="TYR_PHOSPHATASE_2"/>
    <property type="match status" value="1"/>
</dbReference>
<dbReference type="InterPro" id="IPR029021">
    <property type="entry name" value="Prot-tyrosine_phosphatase-like"/>
</dbReference>
<dbReference type="AlphaFoldDB" id="A0AAN0IJW8"/>
<dbReference type="KEGG" id="aqu:100631464"/>
<evidence type="ECO:0000256" key="1">
    <source>
        <dbReference type="ARBA" id="ARBA00004479"/>
    </source>
</evidence>
<dbReference type="PROSITE" id="PS00383">
    <property type="entry name" value="TYR_PHOSPHATASE_1"/>
    <property type="match status" value="1"/>
</dbReference>
<dbReference type="FunFam" id="3.90.190.10:FF:000009">
    <property type="entry name" value="Receptor-type tyrosine-protein phosphatase beta"/>
    <property type="match status" value="1"/>
</dbReference>
<protein>
    <recommendedName>
        <fullName evidence="2">protein-tyrosine-phosphatase</fullName>
        <ecNumber evidence="2">3.1.3.48</ecNumber>
    </recommendedName>
</protein>
<dbReference type="InterPro" id="IPR003595">
    <property type="entry name" value="Tyr_Pase_cat"/>
</dbReference>
<keyword evidence="4" id="KW-0732">Signal</keyword>
<evidence type="ECO:0000256" key="2">
    <source>
        <dbReference type="ARBA" id="ARBA00013064"/>
    </source>
</evidence>
<dbReference type="PANTHER" id="PTHR46957:SF3">
    <property type="entry name" value="CYTOKINE RECEPTOR"/>
    <property type="match status" value="1"/>
</dbReference>
<keyword evidence="9" id="KW-0325">Glycoprotein</keyword>
<dbReference type="InterPro" id="IPR000387">
    <property type="entry name" value="Tyr_Pase_dom"/>
</dbReference>
<dbReference type="PROSITE" id="PS50055">
    <property type="entry name" value="TYR_PHOSPHATASE_PTP"/>
    <property type="match status" value="1"/>
</dbReference>
<dbReference type="SMART" id="SM00404">
    <property type="entry name" value="PTPc_motif"/>
    <property type="match status" value="1"/>
</dbReference>
<dbReference type="SUPFAM" id="SSF52799">
    <property type="entry name" value="(Phosphotyrosine protein) phosphatases II"/>
    <property type="match status" value="1"/>
</dbReference>
<dbReference type="PRINTS" id="PR00700">
    <property type="entry name" value="PRTYPHPHTASE"/>
</dbReference>
<evidence type="ECO:0000256" key="10">
    <source>
        <dbReference type="ARBA" id="ARBA00051722"/>
    </source>
</evidence>
<dbReference type="EC" id="3.1.3.48" evidence="2"/>
<dbReference type="Proteomes" id="UP000007879">
    <property type="component" value="Unassembled WGS sequence"/>
</dbReference>
<reference evidence="13" key="2">
    <citation type="submission" date="2024-06" db="UniProtKB">
        <authorList>
            <consortium name="EnsemblMetazoa"/>
        </authorList>
    </citation>
    <scope>IDENTIFICATION</scope>
</reference>
<accession>A0AAN0IJW8</accession>
<evidence type="ECO:0000256" key="3">
    <source>
        <dbReference type="ARBA" id="ARBA00022692"/>
    </source>
</evidence>
<keyword evidence="7" id="KW-1133">Transmembrane helix</keyword>
<comment type="subcellular location">
    <subcellularLocation>
        <location evidence="1">Membrane</location>
        <topology evidence="1">Single-pass type I membrane protein</topology>
    </subcellularLocation>
</comment>
<evidence type="ECO:0000259" key="11">
    <source>
        <dbReference type="PROSITE" id="PS50055"/>
    </source>
</evidence>
<dbReference type="Gene3D" id="3.90.190.10">
    <property type="entry name" value="Protein tyrosine phosphatase superfamily"/>
    <property type="match status" value="1"/>
</dbReference>
<dbReference type="GO" id="GO:0016020">
    <property type="term" value="C:membrane"/>
    <property type="evidence" value="ECO:0007669"/>
    <property type="project" value="UniProtKB-SubCell"/>
</dbReference>
<dbReference type="InterPro" id="IPR000242">
    <property type="entry name" value="PTP_cat"/>
</dbReference>
<evidence type="ECO:0000256" key="8">
    <source>
        <dbReference type="ARBA" id="ARBA00023136"/>
    </source>
</evidence>
<dbReference type="InterPro" id="IPR016130">
    <property type="entry name" value="Tyr_Pase_AS"/>
</dbReference>
<dbReference type="EnsemblMetazoa" id="XM_003391542.2">
    <property type="protein sequence ID" value="XP_003391590.1"/>
    <property type="gene ID" value="LOC100631464"/>
</dbReference>
<feature type="domain" description="Tyrosine specific protein phosphatases" evidence="12">
    <location>
        <begin position="169"/>
        <end position="240"/>
    </location>
</feature>
<proteinExistence type="predicted"/>
<keyword evidence="5" id="KW-0378">Hydrolase</keyword>
<keyword evidence="6" id="KW-0904">Protein phosphatase</keyword>
<evidence type="ECO:0000256" key="9">
    <source>
        <dbReference type="ARBA" id="ARBA00023180"/>
    </source>
</evidence>
<name>A0AAN0IJW8_AMPQE</name>
<keyword evidence="3" id="KW-0812">Transmembrane</keyword>
<evidence type="ECO:0000256" key="6">
    <source>
        <dbReference type="ARBA" id="ARBA00022912"/>
    </source>
</evidence>
<reference evidence="14" key="1">
    <citation type="journal article" date="2010" name="Nature">
        <title>The Amphimedon queenslandica genome and the evolution of animal complexity.</title>
        <authorList>
            <person name="Srivastava M."/>
            <person name="Simakov O."/>
            <person name="Chapman J."/>
            <person name="Fahey B."/>
            <person name="Gauthier M.E."/>
            <person name="Mitros T."/>
            <person name="Richards G.S."/>
            <person name="Conaco C."/>
            <person name="Dacre M."/>
            <person name="Hellsten U."/>
            <person name="Larroux C."/>
            <person name="Putnam N.H."/>
            <person name="Stanke M."/>
            <person name="Adamska M."/>
            <person name="Darling A."/>
            <person name="Degnan S.M."/>
            <person name="Oakley T.H."/>
            <person name="Plachetzki D.C."/>
            <person name="Zhai Y."/>
            <person name="Adamski M."/>
            <person name="Calcino A."/>
            <person name="Cummins S.F."/>
            <person name="Goodstein D.M."/>
            <person name="Harris C."/>
            <person name="Jackson D.J."/>
            <person name="Leys S.P."/>
            <person name="Shu S."/>
            <person name="Woodcroft B.J."/>
            <person name="Vervoort M."/>
            <person name="Kosik K.S."/>
            <person name="Manning G."/>
            <person name="Degnan B.M."/>
            <person name="Rokhsar D.S."/>
        </authorList>
    </citation>
    <scope>NUCLEOTIDE SEQUENCE [LARGE SCALE GENOMIC DNA]</scope>
</reference>
<evidence type="ECO:0000313" key="14">
    <source>
        <dbReference type="Proteomes" id="UP000007879"/>
    </source>
</evidence>
<keyword evidence="8" id="KW-0472">Membrane</keyword>
<organism evidence="13 14">
    <name type="scientific">Amphimedon queenslandica</name>
    <name type="common">Sponge</name>
    <dbReference type="NCBI Taxonomy" id="400682"/>
    <lineage>
        <taxon>Eukaryota</taxon>
        <taxon>Metazoa</taxon>
        <taxon>Porifera</taxon>
        <taxon>Demospongiae</taxon>
        <taxon>Heteroscleromorpha</taxon>
        <taxon>Haplosclerida</taxon>
        <taxon>Niphatidae</taxon>
        <taxon>Amphimedon</taxon>
    </lineage>
</organism>
<keyword evidence="14" id="KW-1185">Reference proteome</keyword>
<dbReference type="RefSeq" id="XP_003391590.1">
    <property type="nucleotide sequence ID" value="XM_003391542.2"/>
</dbReference>
<sequence>KVSAVGLDHSKDASLLPENRAKNRYTNILAYDHSRVKLESIDDEPGSDYINANYIPGYRMRRAYIATQGPLPSTFDDFWRMTWEQNSHVIVMLTQLVERGRTKCHRYWPGAQPEVYGEINVDMLSETEKSDWIVRKFKITKEKRSRTITHYQFVSWPDHGVPDEAGPALDFVREVHEVASSAFGPVIVHCSAGVGRTGTFIALGTLLQHIKDHDWVDLFGLASEMRQHRNHMIQTEPQYVFIHKAMVDACKSSMSKFGGGIKVLPSFPIYSNFGPASQLSDFYGDMLSEEASYQYQKTSGNGKTYDESTF</sequence>
<evidence type="ECO:0000259" key="12">
    <source>
        <dbReference type="PROSITE" id="PS50056"/>
    </source>
</evidence>
<dbReference type="Pfam" id="PF00102">
    <property type="entry name" value="Y_phosphatase"/>
    <property type="match status" value="1"/>
</dbReference>
<evidence type="ECO:0000313" key="13">
    <source>
        <dbReference type="EnsemblMetazoa" id="XP_003391590.1"/>
    </source>
</evidence>
<dbReference type="SMART" id="SM00194">
    <property type="entry name" value="PTPc"/>
    <property type="match status" value="1"/>
</dbReference>
<dbReference type="GO" id="GO:0004725">
    <property type="term" value="F:protein tyrosine phosphatase activity"/>
    <property type="evidence" value="ECO:0007669"/>
    <property type="project" value="UniProtKB-EC"/>
</dbReference>
<evidence type="ECO:0000256" key="4">
    <source>
        <dbReference type="ARBA" id="ARBA00022729"/>
    </source>
</evidence>
<dbReference type="GeneID" id="100631464"/>
<dbReference type="PANTHER" id="PTHR46957">
    <property type="entry name" value="CYTOKINE RECEPTOR"/>
    <property type="match status" value="1"/>
</dbReference>
<comment type="catalytic activity">
    <reaction evidence="10">
        <text>O-phospho-L-tyrosyl-[protein] + H2O = L-tyrosyl-[protein] + phosphate</text>
        <dbReference type="Rhea" id="RHEA:10684"/>
        <dbReference type="Rhea" id="RHEA-COMP:10136"/>
        <dbReference type="Rhea" id="RHEA-COMP:20101"/>
        <dbReference type="ChEBI" id="CHEBI:15377"/>
        <dbReference type="ChEBI" id="CHEBI:43474"/>
        <dbReference type="ChEBI" id="CHEBI:46858"/>
        <dbReference type="ChEBI" id="CHEBI:61978"/>
        <dbReference type="EC" id="3.1.3.48"/>
    </reaction>
</comment>
<dbReference type="InterPro" id="IPR050713">
    <property type="entry name" value="RTP_Phos/Ushers"/>
</dbReference>
<evidence type="ECO:0000256" key="5">
    <source>
        <dbReference type="ARBA" id="ARBA00022801"/>
    </source>
</evidence>
<feature type="domain" description="Tyrosine-protein phosphatase" evidence="11">
    <location>
        <begin position="16"/>
        <end position="249"/>
    </location>
</feature>